<dbReference type="Gene3D" id="1.20.1600.10">
    <property type="entry name" value="Outer membrane efflux proteins (OEP)"/>
    <property type="match status" value="1"/>
</dbReference>
<dbReference type="SUPFAM" id="SSF56954">
    <property type="entry name" value="Outer membrane efflux proteins (OEP)"/>
    <property type="match status" value="1"/>
</dbReference>
<name>A0A133XLB6_9RHOO</name>
<reference evidence="4 5" key="1">
    <citation type="submission" date="2015-12" db="EMBL/GenBank/DDBJ databases">
        <title>Nitrous oxide reduction kinetics distinguish bacteria harboring typical versus atypical NosZ.</title>
        <authorList>
            <person name="Yoon S."/>
            <person name="Nissen S."/>
            <person name="Park D."/>
            <person name="Sanford R.A."/>
            <person name="Loeffler F.E."/>
        </authorList>
    </citation>
    <scope>NUCLEOTIDE SEQUENCE [LARGE SCALE GENOMIC DNA]</scope>
    <source>
        <strain evidence="4 5">ATCC BAA-841</strain>
    </source>
</reference>
<dbReference type="EMBL" id="LODL01000010">
    <property type="protein sequence ID" value="KXB31735.1"/>
    <property type="molecule type" value="Genomic_DNA"/>
</dbReference>
<gene>
    <name evidence="4" type="ORF">AT959_05110</name>
</gene>
<feature type="coiled-coil region" evidence="2">
    <location>
        <begin position="157"/>
        <end position="222"/>
    </location>
</feature>
<proteinExistence type="inferred from homology"/>
<evidence type="ECO:0000313" key="4">
    <source>
        <dbReference type="EMBL" id="KXB31735.1"/>
    </source>
</evidence>
<dbReference type="PANTHER" id="PTHR30203:SF24">
    <property type="entry name" value="BLR4935 PROTEIN"/>
    <property type="match status" value="1"/>
</dbReference>
<protein>
    <submittedName>
        <fullName evidence="4">Cobalt-zinc-cadmium resistance protein</fullName>
    </submittedName>
</protein>
<accession>A0A133XLB6</accession>
<evidence type="ECO:0000256" key="3">
    <source>
        <dbReference type="SAM" id="SignalP"/>
    </source>
</evidence>
<dbReference type="InterPro" id="IPR010131">
    <property type="entry name" value="MdtP/NodT-like"/>
</dbReference>
<dbReference type="GO" id="GO:0015562">
    <property type="term" value="F:efflux transmembrane transporter activity"/>
    <property type="evidence" value="ECO:0007669"/>
    <property type="project" value="InterPro"/>
</dbReference>
<organism evidence="4 5">
    <name type="scientific">Dechloromonas denitrificans</name>
    <dbReference type="NCBI Taxonomy" id="281362"/>
    <lineage>
        <taxon>Bacteria</taxon>
        <taxon>Pseudomonadati</taxon>
        <taxon>Pseudomonadota</taxon>
        <taxon>Betaproteobacteria</taxon>
        <taxon>Rhodocyclales</taxon>
        <taxon>Azonexaceae</taxon>
        <taxon>Dechloromonas</taxon>
    </lineage>
</organism>
<feature type="coiled-coil region" evidence="2">
    <location>
        <begin position="323"/>
        <end position="368"/>
    </location>
</feature>
<evidence type="ECO:0000313" key="5">
    <source>
        <dbReference type="Proteomes" id="UP000070186"/>
    </source>
</evidence>
<keyword evidence="2" id="KW-0175">Coiled coil</keyword>
<evidence type="ECO:0000256" key="2">
    <source>
        <dbReference type="SAM" id="Coils"/>
    </source>
</evidence>
<dbReference type="AlphaFoldDB" id="A0A133XLB6"/>
<sequence>MYPRNLAATLLLRTLFGLTVFASTNLSAQMQDALPATTFAPALTKEPTGSLTLSVAIDLALTSNPELSAAANELGAVEGAVIQAGVLPNPEISTSVEDTQNKATRTTTIQVSQRIELGGKRSARITSAERGRDVAAADLAAKRLDVRATVIGAFFDVLVAQERVQQAEDLLSLAQRASQAASRRVTAGKISPVEETKARVAEASARVELNQAQRELVTARKRVAASWGSSTPRFEKAEGRTDVLPPVRSAEEIKRRLNGSPALLRARHEADRFSALADLERSRRIPDVTFSLGSKKAEELGRNQTIVGVSIPFPIFDRNQGNVLEAQKRADKARDELSATELRLGTEVTQNEERLKALVVEAQTLQSEIMPGARSAYEAASKGFELGKFSFLEVLDAQRTFFQARAQYLRSLSDAHRTAAELERILGSFDSMSSAAPSRP</sequence>
<keyword evidence="5" id="KW-1185">Reference proteome</keyword>
<keyword evidence="3" id="KW-0732">Signal</keyword>
<dbReference type="RefSeq" id="WP_066881266.1">
    <property type="nucleotide sequence ID" value="NZ_LODL01000010.1"/>
</dbReference>
<dbReference type="InterPro" id="IPR003423">
    <property type="entry name" value="OMP_efflux"/>
</dbReference>
<dbReference type="Pfam" id="PF02321">
    <property type="entry name" value="OEP"/>
    <property type="match status" value="2"/>
</dbReference>
<dbReference type="PANTHER" id="PTHR30203">
    <property type="entry name" value="OUTER MEMBRANE CATION EFFLUX PROTEIN"/>
    <property type="match status" value="1"/>
</dbReference>
<comment type="similarity">
    <text evidence="1">Belongs to the outer membrane factor (OMF) (TC 1.B.17) family.</text>
</comment>
<feature type="signal peptide" evidence="3">
    <location>
        <begin position="1"/>
        <end position="22"/>
    </location>
</feature>
<evidence type="ECO:0000256" key="1">
    <source>
        <dbReference type="ARBA" id="ARBA00007613"/>
    </source>
</evidence>
<comment type="caution">
    <text evidence="4">The sequence shown here is derived from an EMBL/GenBank/DDBJ whole genome shotgun (WGS) entry which is preliminary data.</text>
</comment>
<dbReference type="Proteomes" id="UP000070186">
    <property type="component" value="Unassembled WGS sequence"/>
</dbReference>
<dbReference type="STRING" id="281362.AT959_05110"/>
<feature type="chain" id="PRO_5007459822" evidence="3">
    <location>
        <begin position="23"/>
        <end position="440"/>
    </location>
</feature>